<name>X1HJH5_9ZZZZ</name>
<organism evidence="1">
    <name type="scientific">marine sediment metagenome</name>
    <dbReference type="NCBI Taxonomy" id="412755"/>
    <lineage>
        <taxon>unclassified sequences</taxon>
        <taxon>metagenomes</taxon>
        <taxon>ecological metagenomes</taxon>
    </lineage>
</organism>
<evidence type="ECO:0000313" key="1">
    <source>
        <dbReference type="EMBL" id="GAH69637.1"/>
    </source>
</evidence>
<gene>
    <name evidence="1" type="ORF">S03H2_50976</name>
</gene>
<protein>
    <recommendedName>
        <fullName evidence="2">Amidohydrolase-related domain-containing protein</fullName>
    </recommendedName>
</protein>
<reference evidence="1" key="1">
    <citation type="journal article" date="2014" name="Front. Microbiol.">
        <title>High frequency of phylogenetically diverse reductive dehalogenase-homologous genes in deep subseafloor sedimentary metagenomes.</title>
        <authorList>
            <person name="Kawai M."/>
            <person name="Futagami T."/>
            <person name="Toyoda A."/>
            <person name="Takaki Y."/>
            <person name="Nishi S."/>
            <person name="Hori S."/>
            <person name="Arai W."/>
            <person name="Tsubouchi T."/>
            <person name="Morono Y."/>
            <person name="Uchiyama I."/>
            <person name="Ito T."/>
            <person name="Fujiyama A."/>
            <person name="Inagaki F."/>
            <person name="Takami H."/>
        </authorList>
    </citation>
    <scope>NUCLEOTIDE SEQUENCE</scope>
    <source>
        <strain evidence="1">Expedition CK06-06</strain>
    </source>
</reference>
<dbReference type="AlphaFoldDB" id="X1HJH5"/>
<dbReference type="EMBL" id="BARU01032316">
    <property type="protein sequence ID" value="GAH69637.1"/>
    <property type="molecule type" value="Genomic_DNA"/>
</dbReference>
<evidence type="ECO:0008006" key="2">
    <source>
        <dbReference type="Google" id="ProtNLM"/>
    </source>
</evidence>
<feature type="non-terminal residue" evidence="1">
    <location>
        <position position="137"/>
    </location>
</feature>
<comment type="caution">
    <text evidence="1">The sequence shown here is derived from an EMBL/GenBank/DDBJ whole genome shotgun (WGS) entry which is preliminary data.</text>
</comment>
<proteinExistence type="predicted"/>
<accession>X1HJH5</accession>
<sequence>MPNGDWTAQQIQIPIIAWHGGFEIMKQTGCNIVGGVAHSIYDLDWWTQLAQTAQQYKIGIMPWAGQALEKFLDEPGWKIRPEWETFLSNLGGEPSLYGFYAWEEPNVLRQLGGWGGCDMTEIYETIKRLAPKAKVTG</sequence>